<protein>
    <submittedName>
        <fullName evidence="2">Uncharacterized protein</fullName>
    </submittedName>
</protein>
<keyword evidence="1" id="KW-0812">Transmembrane</keyword>
<proteinExistence type="predicted"/>
<keyword evidence="1" id="KW-1133">Transmembrane helix</keyword>
<gene>
    <name evidence="2" type="ORF">M752DRAFT_274715</name>
</gene>
<dbReference type="AlphaFoldDB" id="A0A370PR40"/>
<reference evidence="2 3" key="1">
    <citation type="submission" date="2018-07" db="EMBL/GenBank/DDBJ databases">
        <title>Section-level genome sequencing of Aspergillus section Nigri to investigate inter- and intra-species variation.</title>
        <authorList>
            <consortium name="DOE Joint Genome Institute"/>
            <person name="Vesth T.C."/>
            <person name="Nybo J.L."/>
            <person name="Theobald S."/>
            <person name="Frisvad J.C."/>
            <person name="Larsen T.O."/>
            <person name="Nielsen K.F."/>
            <person name="Hoof J.B."/>
            <person name="Brandl J."/>
            <person name="Salamov A."/>
            <person name="Riley R."/>
            <person name="Gladden J.M."/>
            <person name="Phatale P."/>
            <person name="Nielsen M.T."/>
            <person name="Lyhne E.K."/>
            <person name="Kogle M.E."/>
            <person name="Strasser K."/>
            <person name="McDonnell E."/>
            <person name="Barry K."/>
            <person name="Clum A."/>
            <person name="Chen C."/>
            <person name="Nolan M."/>
            <person name="Sandor L."/>
            <person name="Kuo A."/>
            <person name="Lipzen A."/>
            <person name="Hainaut M."/>
            <person name="Drula E."/>
            <person name="Tsang A."/>
            <person name="Magnuson J.K."/>
            <person name="Henrissat B."/>
            <person name="Wiebenga A."/>
            <person name="Simmons B.A."/>
            <person name="Makela M.R."/>
            <person name="De vries R.P."/>
            <person name="Grigoriev I.V."/>
            <person name="Mortensen U.H."/>
            <person name="Baker S.E."/>
            <person name="Andersen M.R."/>
        </authorList>
    </citation>
    <scope>NUCLEOTIDE SEQUENCE [LARGE SCALE GENOMIC DNA]</scope>
    <source>
        <strain evidence="2 3">ATCC 13157</strain>
    </source>
</reference>
<keyword evidence="1" id="KW-0472">Membrane</keyword>
<accession>A0A370PR40</accession>
<sequence length="54" mass="6115">MAILLYTWQPATTTLRWLSLFSSMVPMLPLLIIRVGALYISRPSIVTVKSSKYS</sequence>
<evidence type="ECO:0000256" key="1">
    <source>
        <dbReference type="SAM" id="Phobius"/>
    </source>
</evidence>
<dbReference type="EMBL" id="KZ851849">
    <property type="protein sequence ID" value="RDK44354.1"/>
    <property type="molecule type" value="Genomic_DNA"/>
</dbReference>
<name>A0A370PR40_ASPPH</name>
<dbReference type="Proteomes" id="UP000254937">
    <property type="component" value="Unassembled WGS sequence"/>
</dbReference>
<keyword evidence="3" id="KW-1185">Reference proteome</keyword>
<evidence type="ECO:0000313" key="3">
    <source>
        <dbReference type="Proteomes" id="UP000254937"/>
    </source>
</evidence>
<evidence type="ECO:0000313" key="2">
    <source>
        <dbReference type="EMBL" id="RDK44354.1"/>
    </source>
</evidence>
<organism evidence="2 3">
    <name type="scientific">Aspergillus phoenicis ATCC 13157</name>
    <dbReference type="NCBI Taxonomy" id="1353007"/>
    <lineage>
        <taxon>Eukaryota</taxon>
        <taxon>Fungi</taxon>
        <taxon>Dikarya</taxon>
        <taxon>Ascomycota</taxon>
        <taxon>Pezizomycotina</taxon>
        <taxon>Eurotiomycetes</taxon>
        <taxon>Eurotiomycetidae</taxon>
        <taxon>Eurotiales</taxon>
        <taxon>Aspergillaceae</taxon>
        <taxon>Aspergillus</taxon>
    </lineage>
</organism>
<feature type="transmembrane region" description="Helical" evidence="1">
    <location>
        <begin position="20"/>
        <end position="40"/>
    </location>
</feature>